<comment type="caution">
    <text evidence="1">The sequence shown here is derived from an EMBL/GenBank/DDBJ whole genome shotgun (WGS) entry which is preliminary data.</text>
</comment>
<dbReference type="EMBL" id="AQGU01000017">
    <property type="protein sequence ID" value="MBE0357826.1"/>
    <property type="molecule type" value="Genomic_DNA"/>
</dbReference>
<accession>A0ABR9DTZ5</accession>
<gene>
    <name evidence="1" type="ORF">PALI_a3454</name>
</gene>
<evidence type="ECO:0000313" key="2">
    <source>
        <dbReference type="Proteomes" id="UP000648482"/>
    </source>
</evidence>
<evidence type="ECO:0008006" key="3">
    <source>
        <dbReference type="Google" id="ProtNLM"/>
    </source>
</evidence>
<evidence type="ECO:0000313" key="1">
    <source>
        <dbReference type="EMBL" id="MBE0357826.1"/>
    </source>
</evidence>
<reference evidence="1 2" key="1">
    <citation type="submission" date="2015-06" db="EMBL/GenBank/DDBJ databases">
        <title>Genome sequence of Pseudoalteromonas aliena.</title>
        <authorList>
            <person name="Xie B.-B."/>
            <person name="Rong J.-C."/>
            <person name="Qin Q.-L."/>
            <person name="Zhang Y.-Z."/>
        </authorList>
    </citation>
    <scope>NUCLEOTIDE SEQUENCE [LARGE SCALE GENOMIC DNA]</scope>
    <source>
        <strain evidence="1 2">SW19</strain>
    </source>
</reference>
<protein>
    <recommendedName>
        <fullName evidence="3">Orphan protein</fullName>
    </recommendedName>
</protein>
<keyword evidence="2" id="KW-1185">Reference proteome</keyword>
<sequence>MVTVNILPSAGLFGLFMSDKNSHLNTLFSNEQKWQHSYEQPISYAPLVQLANNSWVVPQHFLRYKHTLNSVNKVLESIEFSAHFRVLAAQKGEEIYLQVAVLSPDNYQKNDSHSESKAKKLLFGRRWIVEENLPTSELIQTAFLALKIAREHEVRELFQLIQDGSISTPFNNHHDLPVMAQNPELVIANSNEVSINNIIKRVVFADAAIELKSHQAITAEQHLFTVELQCSNCQLSEFNNKTLAFLTSDASANSFLHGFISALVNTSNDYVSEQFKYQGFTRFSKNVAVAQIGKLSIAMRSPSTVGLCSMGKQHANQLNFEIDSGRAPQGCGQAIGGFLAAHGIEQPENAHLYPDYL</sequence>
<name>A0ABR9DTZ5_9GAMM</name>
<organism evidence="1 2">
    <name type="scientific">Pseudoalteromonas aliena SW19</name>
    <dbReference type="NCBI Taxonomy" id="1314866"/>
    <lineage>
        <taxon>Bacteria</taxon>
        <taxon>Pseudomonadati</taxon>
        <taxon>Pseudomonadota</taxon>
        <taxon>Gammaproteobacteria</taxon>
        <taxon>Alteromonadales</taxon>
        <taxon>Pseudoalteromonadaceae</taxon>
        <taxon>Pseudoalteromonas</taxon>
    </lineage>
</organism>
<proteinExistence type="predicted"/>
<dbReference type="Proteomes" id="UP000648482">
    <property type="component" value="Unassembled WGS sequence"/>
</dbReference>